<dbReference type="EMBL" id="CATNWA010014716">
    <property type="protein sequence ID" value="CAI9575113.1"/>
    <property type="molecule type" value="Genomic_DNA"/>
</dbReference>
<comment type="caution">
    <text evidence="1">The sequence shown here is derived from an EMBL/GenBank/DDBJ whole genome shotgun (WGS) entry which is preliminary data.</text>
</comment>
<sequence length="62" mass="6946">MRMYRSHVPRSHVGAALIVPRRWSVSDKAHTVSGRSHCFLGSTQKPKNAGAEVWGLGARYKR</sequence>
<evidence type="ECO:0000313" key="2">
    <source>
        <dbReference type="Proteomes" id="UP001162483"/>
    </source>
</evidence>
<gene>
    <name evidence="1" type="ORF">SPARVUS_LOCUS8132715</name>
</gene>
<name>A0ABN9DS43_9NEOB</name>
<protein>
    <submittedName>
        <fullName evidence="1">Uncharacterized protein</fullName>
    </submittedName>
</protein>
<keyword evidence="2" id="KW-1185">Reference proteome</keyword>
<proteinExistence type="predicted"/>
<accession>A0ABN9DS43</accession>
<dbReference type="Proteomes" id="UP001162483">
    <property type="component" value="Unassembled WGS sequence"/>
</dbReference>
<organism evidence="1 2">
    <name type="scientific">Staurois parvus</name>
    <dbReference type="NCBI Taxonomy" id="386267"/>
    <lineage>
        <taxon>Eukaryota</taxon>
        <taxon>Metazoa</taxon>
        <taxon>Chordata</taxon>
        <taxon>Craniata</taxon>
        <taxon>Vertebrata</taxon>
        <taxon>Euteleostomi</taxon>
        <taxon>Amphibia</taxon>
        <taxon>Batrachia</taxon>
        <taxon>Anura</taxon>
        <taxon>Neobatrachia</taxon>
        <taxon>Ranoidea</taxon>
        <taxon>Ranidae</taxon>
        <taxon>Staurois</taxon>
    </lineage>
</organism>
<evidence type="ECO:0000313" key="1">
    <source>
        <dbReference type="EMBL" id="CAI9575113.1"/>
    </source>
</evidence>
<reference evidence="1" key="1">
    <citation type="submission" date="2023-05" db="EMBL/GenBank/DDBJ databases">
        <authorList>
            <person name="Stuckert A."/>
        </authorList>
    </citation>
    <scope>NUCLEOTIDE SEQUENCE</scope>
</reference>